<dbReference type="InterPro" id="IPR045864">
    <property type="entry name" value="aa-tRNA-synth_II/BPL/LPL"/>
</dbReference>
<dbReference type="InterPro" id="IPR002312">
    <property type="entry name" value="Asp/Asn-tRNA-synth_IIb"/>
</dbReference>
<comment type="subcellular location">
    <subcellularLocation>
        <location evidence="7">Cytoplasm</location>
    </subcellularLocation>
</comment>
<dbReference type="SUPFAM" id="SSF55681">
    <property type="entry name" value="Class II aaRS and biotin synthetases"/>
    <property type="match status" value="1"/>
</dbReference>
<dbReference type="CDD" id="cd04317">
    <property type="entry name" value="EcAspRS_like_N"/>
    <property type="match status" value="1"/>
</dbReference>
<dbReference type="RefSeq" id="WP_248358640.1">
    <property type="nucleotide sequence ID" value="NZ_AP025591.1"/>
</dbReference>
<keyword evidence="5 7" id="KW-0648">Protein biosynthesis</keyword>
<comment type="similarity">
    <text evidence="1 7">Belongs to the class-II aminoacyl-tRNA synthetase family. Type 1 subfamily.</text>
</comment>
<dbReference type="InterPro" id="IPR004524">
    <property type="entry name" value="Asp-tRNA-ligase_1"/>
</dbReference>
<keyword evidence="3 7" id="KW-0547">Nucleotide-binding</keyword>
<dbReference type="Pfam" id="PF02938">
    <property type="entry name" value="GAD"/>
    <property type="match status" value="1"/>
</dbReference>
<feature type="binding site" evidence="7">
    <location>
        <begin position="227"/>
        <end position="229"/>
    </location>
    <ligand>
        <name>ATP</name>
        <dbReference type="ChEBI" id="CHEBI:30616"/>
    </ligand>
</feature>
<feature type="binding site" evidence="7">
    <location>
        <position position="227"/>
    </location>
    <ligand>
        <name>L-aspartate</name>
        <dbReference type="ChEBI" id="CHEBI:29991"/>
    </ligand>
</feature>
<name>A0ABM7WQR5_9BACT</name>
<evidence type="ECO:0000256" key="3">
    <source>
        <dbReference type="ARBA" id="ARBA00022741"/>
    </source>
</evidence>
<evidence type="ECO:0000256" key="2">
    <source>
        <dbReference type="ARBA" id="ARBA00022598"/>
    </source>
</evidence>
<dbReference type="InterPro" id="IPR012340">
    <property type="entry name" value="NA-bd_OB-fold"/>
</dbReference>
<feature type="binding site" evidence="7">
    <location>
        <begin position="549"/>
        <end position="552"/>
    </location>
    <ligand>
        <name>ATP</name>
        <dbReference type="ChEBI" id="CHEBI:30616"/>
    </ligand>
</feature>
<dbReference type="Gene3D" id="2.40.50.140">
    <property type="entry name" value="Nucleic acid-binding proteins"/>
    <property type="match status" value="1"/>
</dbReference>
<dbReference type="NCBIfam" id="TIGR00459">
    <property type="entry name" value="aspS_bact"/>
    <property type="match status" value="1"/>
</dbReference>
<dbReference type="PANTHER" id="PTHR22594">
    <property type="entry name" value="ASPARTYL/LYSYL-TRNA SYNTHETASE"/>
    <property type="match status" value="1"/>
</dbReference>
<dbReference type="Pfam" id="PF00152">
    <property type="entry name" value="tRNA-synt_2"/>
    <property type="match status" value="1"/>
</dbReference>
<dbReference type="EMBL" id="AP025591">
    <property type="protein sequence ID" value="BDG01799.1"/>
    <property type="molecule type" value="Genomic_DNA"/>
</dbReference>
<evidence type="ECO:0000256" key="1">
    <source>
        <dbReference type="ARBA" id="ARBA00006303"/>
    </source>
</evidence>
<comment type="caution">
    <text evidence="7">Lacks conserved residue(s) required for the propagation of feature annotation.</text>
</comment>
<feature type="binding site" evidence="7">
    <location>
        <position position="236"/>
    </location>
    <ligand>
        <name>ATP</name>
        <dbReference type="ChEBI" id="CHEBI:30616"/>
    </ligand>
</feature>
<feature type="region of interest" description="Aspartate" evidence="7">
    <location>
        <begin position="205"/>
        <end position="208"/>
    </location>
</feature>
<evidence type="ECO:0000313" key="9">
    <source>
        <dbReference type="EMBL" id="BDG01799.1"/>
    </source>
</evidence>
<evidence type="ECO:0000256" key="5">
    <source>
        <dbReference type="ARBA" id="ARBA00022917"/>
    </source>
</evidence>
<feature type="site" description="Important for tRNA non-discrimination" evidence="7">
    <location>
        <position position="38"/>
    </location>
</feature>
<evidence type="ECO:0000256" key="4">
    <source>
        <dbReference type="ARBA" id="ARBA00022840"/>
    </source>
</evidence>
<evidence type="ECO:0000313" key="10">
    <source>
        <dbReference type="Proteomes" id="UP001162891"/>
    </source>
</evidence>
<comment type="catalytic activity">
    <reaction evidence="7">
        <text>tRNA(Asx) + L-aspartate + ATP = L-aspartyl-tRNA(Asx) + AMP + diphosphate</text>
        <dbReference type="Rhea" id="RHEA:18349"/>
        <dbReference type="Rhea" id="RHEA-COMP:9710"/>
        <dbReference type="Rhea" id="RHEA-COMP:9711"/>
        <dbReference type="ChEBI" id="CHEBI:29991"/>
        <dbReference type="ChEBI" id="CHEBI:30616"/>
        <dbReference type="ChEBI" id="CHEBI:33019"/>
        <dbReference type="ChEBI" id="CHEBI:78442"/>
        <dbReference type="ChEBI" id="CHEBI:78516"/>
        <dbReference type="ChEBI" id="CHEBI:456215"/>
        <dbReference type="EC" id="6.1.1.23"/>
    </reaction>
</comment>
<dbReference type="InterPro" id="IPR047090">
    <property type="entry name" value="AspRS_core"/>
</dbReference>
<keyword evidence="10" id="KW-1185">Reference proteome</keyword>
<proteinExistence type="inferred from homology"/>
<evidence type="ECO:0000256" key="6">
    <source>
        <dbReference type="ARBA" id="ARBA00023146"/>
    </source>
</evidence>
<protein>
    <recommendedName>
        <fullName evidence="7">Aspartate--tRNA(Asp/Asn) ligase</fullName>
        <ecNumber evidence="7">6.1.1.23</ecNumber>
    </recommendedName>
    <alternativeName>
        <fullName evidence="7">Aspartyl-tRNA synthetase</fullName>
        <shortName evidence="7">AspRS</shortName>
    </alternativeName>
    <alternativeName>
        <fullName evidence="7">Non-discriminating aspartyl-tRNA synthetase</fullName>
        <shortName evidence="7">ND-AspRS</shortName>
    </alternativeName>
</protein>
<dbReference type="Gene3D" id="3.30.1360.30">
    <property type="entry name" value="GAD-like domain"/>
    <property type="match status" value="1"/>
</dbReference>
<dbReference type="Gene3D" id="3.30.930.10">
    <property type="entry name" value="Bira Bifunctional Protein, Domain 2"/>
    <property type="match status" value="1"/>
</dbReference>
<accession>A0ABM7WQR5</accession>
<dbReference type="InterPro" id="IPR047089">
    <property type="entry name" value="Asp-tRNA-ligase_1_N"/>
</dbReference>
<dbReference type="Pfam" id="PF01336">
    <property type="entry name" value="tRNA_anti-codon"/>
    <property type="match status" value="1"/>
</dbReference>
<feature type="domain" description="Aminoacyl-transfer RNA synthetases class-II family profile" evidence="8">
    <location>
        <begin position="159"/>
        <end position="583"/>
    </location>
</feature>
<dbReference type="PRINTS" id="PR01042">
    <property type="entry name" value="TRNASYNTHASP"/>
</dbReference>
<dbReference type="PANTHER" id="PTHR22594:SF5">
    <property type="entry name" value="ASPARTATE--TRNA LIGASE, MITOCHONDRIAL"/>
    <property type="match status" value="1"/>
</dbReference>
<keyword evidence="6 7" id="KW-0030">Aminoacyl-tRNA synthetase</keyword>
<dbReference type="PROSITE" id="PS50862">
    <property type="entry name" value="AA_TRNA_LIGASE_II"/>
    <property type="match status" value="1"/>
</dbReference>
<evidence type="ECO:0000256" key="7">
    <source>
        <dbReference type="HAMAP-Rule" id="MF_00044"/>
    </source>
</evidence>
<comment type="function">
    <text evidence="7">Aspartyl-tRNA synthetase with relaxed tRNA specificity since it is able to aspartylate not only its cognate tRNA(Asp) but also tRNA(Asn). Reaction proceeds in two steps: L-aspartate is first activated by ATP to form Asp-AMP and then transferred to the acceptor end of tRNA(Asp/Asn).</text>
</comment>
<organism evidence="9 10">
    <name type="scientific">Anaeromyxobacter oryzae</name>
    <dbReference type="NCBI Taxonomy" id="2918170"/>
    <lineage>
        <taxon>Bacteria</taxon>
        <taxon>Pseudomonadati</taxon>
        <taxon>Myxococcota</taxon>
        <taxon>Myxococcia</taxon>
        <taxon>Myxococcales</taxon>
        <taxon>Cystobacterineae</taxon>
        <taxon>Anaeromyxobacteraceae</taxon>
        <taxon>Anaeromyxobacter</taxon>
    </lineage>
</organism>
<dbReference type="CDD" id="cd00777">
    <property type="entry name" value="AspRS_core"/>
    <property type="match status" value="1"/>
</dbReference>
<dbReference type="Proteomes" id="UP001162891">
    <property type="component" value="Chromosome"/>
</dbReference>
<feature type="binding site" evidence="7">
    <location>
        <position position="504"/>
    </location>
    <ligand>
        <name>L-aspartate</name>
        <dbReference type="ChEBI" id="CHEBI:29991"/>
    </ligand>
</feature>
<evidence type="ECO:0000259" key="8">
    <source>
        <dbReference type="PROSITE" id="PS50862"/>
    </source>
</evidence>
<dbReference type="HAMAP" id="MF_00044">
    <property type="entry name" value="Asp_tRNA_synth_type1"/>
    <property type="match status" value="1"/>
</dbReference>
<comment type="subunit">
    <text evidence="7">Homodimer.</text>
</comment>
<feature type="site" description="Important for tRNA non-discrimination" evidence="7">
    <location>
        <position position="89"/>
    </location>
</feature>
<dbReference type="InterPro" id="IPR006195">
    <property type="entry name" value="aa-tRNA-synth_II"/>
</dbReference>
<dbReference type="NCBIfam" id="NF001750">
    <property type="entry name" value="PRK00476.1"/>
    <property type="match status" value="1"/>
</dbReference>
<dbReference type="SUPFAM" id="SSF50249">
    <property type="entry name" value="Nucleic acid-binding proteins"/>
    <property type="match status" value="1"/>
</dbReference>
<dbReference type="SUPFAM" id="SSF55261">
    <property type="entry name" value="GAD domain-like"/>
    <property type="match status" value="1"/>
</dbReference>
<dbReference type="EC" id="6.1.1.23" evidence="7"/>
<keyword evidence="2 7" id="KW-0436">Ligase</keyword>
<dbReference type="InterPro" id="IPR004365">
    <property type="entry name" value="NA-bd_OB_tRNA"/>
</dbReference>
<keyword evidence="4 7" id="KW-0067">ATP-binding</keyword>
<feature type="binding site" evidence="7">
    <location>
        <position position="463"/>
    </location>
    <ligand>
        <name>L-aspartate</name>
        <dbReference type="ChEBI" id="CHEBI:29991"/>
    </ligand>
</feature>
<reference evidence="10" key="1">
    <citation type="journal article" date="2022" name="Int. J. Syst. Evol. Microbiol.">
        <title>Anaeromyxobacter oryzae sp. nov., Anaeromyxobacter diazotrophicus sp. nov. and Anaeromyxobacter paludicola sp. nov., isolated from paddy soils.</title>
        <authorList>
            <person name="Itoh H."/>
            <person name="Xu Z."/>
            <person name="Mise K."/>
            <person name="Masuda Y."/>
            <person name="Ushijima N."/>
            <person name="Hayakawa C."/>
            <person name="Shiratori Y."/>
            <person name="Senoo K."/>
        </authorList>
    </citation>
    <scope>NUCLEOTIDE SEQUENCE [LARGE SCALE GENOMIC DNA]</scope>
    <source>
        <strain evidence="10">Red232</strain>
    </source>
</reference>
<dbReference type="InterPro" id="IPR004115">
    <property type="entry name" value="GAD-like_sf"/>
</dbReference>
<sequence>MPRFITELKRTHSCGELTSADIGKEVVLFGWVNNRRDHGGAVFIDLRDRAGVTQVVFEEDVRPDVHDLAGQLRLEYCVGIRGKVVSRGGNVNPKLKTGEIEVHAQELEIFNRSEPVPFQIEDKTDTSEEKRLQYRFLDLRRAPLQKTLMTRAKVNHLTRNHFTDQGFLELETPFMGKYTPGGARNFLVPSRLNPGKFYALAESPQLYKQLYMVAGFDRYFQIVRCFRDEDLRLDRQPEFTQIDVEMSFVEQNDVFDVIEGLVVKLWREVLGVEIPRPFLRMPFDESMAKYGNDKPDLRFDMPHVVLTDLVKQHDGGGLPLLADAVKAKGIVKAMRVPASANFSRTEIDKLEEYVKGMGAKGLARAKVGEGGEWTQSPFAKTVTPELRQAINAACGAQPGDLLLFQFGKESVVHTVMANLRVHLAKKMGLIPEYGSGGQWRFLWVVDPPLFEYDEESKTWAAAHHAFTRPRDQDLQYLETDPGRVYCWRYDLVLNGFEIGGGSIRLHDPEVQARVFKAMGISDEEAKSKFGFLLDALKMGAPPHGGIALGMDRLVMLLTGAESLRDVVAWPKTQKGTDLMTGAPGDVDQRQLRELHVKSTVEPGK</sequence>
<gene>
    <name evidence="7 9" type="primary">aspS</name>
    <name evidence="9" type="ORF">AMOR_07950</name>
</gene>
<keyword evidence="7" id="KW-0963">Cytoplasm</keyword>
<dbReference type="GO" id="GO:0016874">
    <property type="term" value="F:ligase activity"/>
    <property type="evidence" value="ECO:0007669"/>
    <property type="project" value="UniProtKB-KW"/>
</dbReference>
<feature type="binding site" evidence="7">
    <location>
        <position position="497"/>
    </location>
    <ligand>
        <name>ATP</name>
        <dbReference type="ChEBI" id="CHEBI:30616"/>
    </ligand>
</feature>
<dbReference type="InterPro" id="IPR004364">
    <property type="entry name" value="Aa-tRNA-synt_II"/>
</dbReference>
<dbReference type="InterPro" id="IPR029351">
    <property type="entry name" value="GAD_dom"/>
</dbReference>